<dbReference type="RefSeq" id="WP_074714867.1">
    <property type="nucleotide sequence ID" value="NZ_FNPG01000004.1"/>
</dbReference>
<proteinExistence type="predicted"/>
<protein>
    <submittedName>
        <fullName evidence="2">C-di-GMP-binding flagellar brake protein YcgR, contains PilZNR and PilZ domains</fullName>
    </submittedName>
</protein>
<dbReference type="eggNOG" id="COG5581">
    <property type="taxonomic scope" value="Bacteria"/>
</dbReference>
<keyword evidence="2" id="KW-0282">Flagellum</keyword>
<dbReference type="AlphaFoldDB" id="A0A1H3EYF8"/>
<sequence length="246" mass="29036">MTFLKDVVNPGDKVKIFMKQPVKKKDGTEKVFFETEVLDITEEGNIAVAIPTRKTKTVLFPFNVVFVFTFFTKSGIYKCEIEIINRYKIQNLSFMVLSEKTRIKKIQRREYYRLACTLDMNYYLLTQEESTLNSAEEIFNSMRENGIDRLRERKATIVDISGGGLRFASKEQVGRENYILINVALCTGEMEKEFYIVAKVIASYKNSNDHDIYNQRVEFIFKDNKIRDVIIRYVYQEQRRSRKKKK</sequence>
<dbReference type="Proteomes" id="UP000183918">
    <property type="component" value="Unassembled WGS sequence"/>
</dbReference>
<dbReference type="InterPro" id="IPR009926">
    <property type="entry name" value="T3SS_YcgR_PilZN"/>
</dbReference>
<keyword evidence="2" id="KW-0966">Cell projection</keyword>
<feature type="domain" description="Type III secretion system flagellar brake protein YcgR PilZN" evidence="1">
    <location>
        <begin position="10"/>
        <end position="98"/>
    </location>
</feature>
<dbReference type="Gene3D" id="2.40.10.220">
    <property type="entry name" value="predicted glycosyltransferase like domains"/>
    <property type="match status" value="1"/>
</dbReference>
<reference evidence="2 3" key="1">
    <citation type="submission" date="2016-10" db="EMBL/GenBank/DDBJ databases">
        <authorList>
            <person name="de Groot N.N."/>
        </authorList>
    </citation>
    <scope>NUCLEOTIDE SEQUENCE [LARGE SCALE GENOMIC DNA]</scope>
    <source>
        <strain evidence="2 3">DSM 14045</strain>
    </source>
</reference>
<dbReference type="Pfam" id="PF12945">
    <property type="entry name" value="PilZNR"/>
    <property type="match status" value="1"/>
</dbReference>
<evidence type="ECO:0000313" key="3">
    <source>
        <dbReference type="Proteomes" id="UP000183918"/>
    </source>
</evidence>
<dbReference type="STRING" id="1122142.SAMN02910414_00063"/>
<keyword evidence="2" id="KW-0969">Cilium</keyword>
<keyword evidence="3" id="KW-1185">Reference proteome</keyword>
<gene>
    <name evidence="2" type="ORF">SAMN02910414_00063</name>
</gene>
<name>A0A1H3EYF8_9FIRM</name>
<dbReference type="OrthoDB" id="9783080at2"/>
<evidence type="ECO:0000313" key="2">
    <source>
        <dbReference type="EMBL" id="SDX83853.1"/>
    </source>
</evidence>
<evidence type="ECO:0000259" key="1">
    <source>
        <dbReference type="Pfam" id="PF12945"/>
    </source>
</evidence>
<accession>A0A1H3EYF8</accession>
<organism evidence="2 3">
    <name type="scientific">Lachnobacterium bovis DSM 14045</name>
    <dbReference type="NCBI Taxonomy" id="1122142"/>
    <lineage>
        <taxon>Bacteria</taxon>
        <taxon>Bacillati</taxon>
        <taxon>Bacillota</taxon>
        <taxon>Clostridia</taxon>
        <taxon>Lachnospirales</taxon>
        <taxon>Lachnospiraceae</taxon>
        <taxon>Lachnobacterium</taxon>
    </lineage>
</organism>
<dbReference type="EMBL" id="FNPG01000004">
    <property type="protein sequence ID" value="SDX83853.1"/>
    <property type="molecule type" value="Genomic_DNA"/>
</dbReference>